<feature type="region of interest" description="Disordered" evidence="5">
    <location>
        <begin position="584"/>
        <end position="604"/>
    </location>
</feature>
<evidence type="ECO:0000259" key="7">
    <source>
        <dbReference type="Pfam" id="PF00916"/>
    </source>
</evidence>
<dbReference type="PANTHER" id="PTHR43310">
    <property type="entry name" value="SULFATE TRANSPORTER YBAR-RELATED"/>
    <property type="match status" value="1"/>
</dbReference>
<dbReference type="Proteomes" id="UP001516023">
    <property type="component" value="Unassembled WGS sequence"/>
</dbReference>
<feature type="transmembrane region" description="Helical" evidence="6">
    <location>
        <begin position="442"/>
        <end position="463"/>
    </location>
</feature>
<keyword evidence="2 6" id="KW-0812">Transmembrane</keyword>
<dbReference type="PANTHER" id="PTHR43310:SF1">
    <property type="entry name" value="SULFATE TRANSPORTER YBAR-RELATED"/>
    <property type="match status" value="1"/>
</dbReference>
<gene>
    <name evidence="8" type="ORF">HJC23_005876</name>
</gene>
<reference evidence="8 9" key="1">
    <citation type="journal article" date="2020" name="G3 (Bethesda)">
        <title>Improved Reference Genome for Cyclotella cryptica CCMP332, a Model for Cell Wall Morphogenesis, Salinity Adaptation, and Lipid Production in Diatoms (Bacillariophyta).</title>
        <authorList>
            <person name="Roberts W.R."/>
            <person name="Downey K.M."/>
            <person name="Ruck E.C."/>
            <person name="Traller J.C."/>
            <person name="Alverson A.J."/>
        </authorList>
    </citation>
    <scope>NUCLEOTIDE SEQUENCE [LARGE SCALE GENOMIC DNA]</scope>
    <source>
        <strain evidence="8 9">CCMP332</strain>
    </source>
</reference>
<evidence type="ECO:0000256" key="5">
    <source>
        <dbReference type="SAM" id="MobiDB-lite"/>
    </source>
</evidence>
<feature type="transmembrane region" description="Helical" evidence="6">
    <location>
        <begin position="219"/>
        <end position="238"/>
    </location>
</feature>
<name>A0ABD3QZ52_9STRA</name>
<feature type="transmembrane region" description="Helical" evidence="6">
    <location>
        <begin position="285"/>
        <end position="303"/>
    </location>
</feature>
<keyword evidence="9" id="KW-1185">Reference proteome</keyword>
<protein>
    <recommendedName>
        <fullName evidence="7">SLC26A/SulP transporter domain-containing protein</fullName>
    </recommendedName>
</protein>
<evidence type="ECO:0000256" key="1">
    <source>
        <dbReference type="ARBA" id="ARBA00004141"/>
    </source>
</evidence>
<keyword evidence="3 6" id="KW-1133">Transmembrane helix</keyword>
<feature type="region of interest" description="Disordered" evidence="5">
    <location>
        <begin position="1"/>
        <end position="39"/>
    </location>
</feature>
<evidence type="ECO:0000313" key="8">
    <source>
        <dbReference type="EMBL" id="KAL3805632.1"/>
    </source>
</evidence>
<evidence type="ECO:0000256" key="4">
    <source>
        <dbReference type="ARBA" id="ARBA00023136"/>
    </source>
</evidence>
<proteinExistence type="predicted"/>
<feature type="transmembrane region" description="Helical" evidence="6">
    <location>
        <begin position="469"/>
        <end position="487"/>
    </location>
</feature>
<feature type="transmembrane region" description="Helical" evidence="6">
    <location>
        <begin position="154"/>
        <end position="171"/>
    </location>
</feature>
<keyword evidence="4 6" id="KW-0472">Membrane</keyword>
<organism evidence="8 9">
    <name type="scientific">Cyclotella cryptica</name>
    <dbReference type="NCBI Taxonomy" id="29204"/>
    <lineage>
        <taxon>Eukaryota</taxon>
        <taxon>Sar</taxon>
        <taxon>Stramenopiles</taxon>
        <taxon>Ochrophyta</taxon>
        <taxon>Bacillariophyta</taxon>
        <taxon>Coscinodiscophyceae</taxon>
        <taxon>Thalassiosirophycidae</taxon>
        <taxon>Stephanodiscales</taxon>
        <taxon>Stephanodiscaceae</taxon>
        <taxon>Cyclotella</taxon>
    </lineage>
</organism>
<sequence length="775" mass="84420">MNDGMSALSNSNSIEDEDDYDHRSTSPKSRSPTESVGKRDLEMNYVADPMFASYHHETNDEAAEEQPKAVENLFSDLSCCCLPTCASTPSSILSRTWLWFLANSDQFMSSIIVAINLIPEAISYGVMAGLGPRAALQSCWIGNMATSLVGGRPGMVSGASGLMALVLSRLVQTGVDDDEGGVISGIAFVPYAIGFAGILESFSSLFGMGRLASSFPAPVVVGMVNAVALLTLALQFRYAKEYTWDDQSMSEKASSSDSAVNFEWVIALLQYFGKGIDWITPYVHLGTYGAEVVLSLIICTFLPRVTTVFPATLVSILTVAAVEFCIARQLGVKTPLIGDYGGAQVQNPIESVFSSELYSSKLPSLSSLENWKIISGYGCALFATTFTETAIALNVVDRLDETQGPGALVLIGQGFSNIVSAVMGGMGGSGVISSSVLADRTFGTTCLSTFFTGLVVFVCVTWAYPVINYIPLSAISGISISMVCSYIQWRSIVAIFTTCLPNPKRDGLPPQYNVARYDVFFMVFVTTACLLLDVATLAIFVIGLVVFLFHAVRSRCCGKDRNTNHDASSEKKFFEWRGKKNNHHQTRTKSKMNNSHASVRGGEENDFPQYDEGIEVTRSGTIGTPLEAPSVVTSVNSIMEAAEHIIFPVETESILWGESIEDLYDSDLVATNYTYPQAKWLLQCFDLPFLQHDMSTDDGDPLLLLRNDTIQGLALPLHNAIRTNKSDDADETAQAADDKTQHLIVEQQVEQLNREEAMMDPPVDVHCIRMDMARR</sequence>
<feature type="transmembrane region" description="Helical" evidence="6">
    <location>
        <begin position="309"/>
        <end position="327"/>
    </location>
</feature>
<dbReference type="InterPro" id="IPR011547">
    <property type="entry name" value="SLC26A/SulP_dom"/>
</dbReference>
<dbReference type="GO" id="GO:0016020">
    <property type="term" value="C:membrane"/>
    <property type="evidence" value="ECO:0007669"/>
    <property type="project" value="UniProtKB-SubCell"/>
</dbReference>
<dbReference type="EMBL" id="JABMIG020000002">
    <property type="protein sequence ID" value="KAL3805632.1"/>
    <property type="molecule type" value="Genomic_DNA"/>
</dbReference>
<comment type="subcellular location">
    <subcellularLocation>
        <location evidence="1">Membrane</location>
        <topology evidence="1">Multi-pass membrane protein</topology>
    </subcellularLocation>
</comment>
<evidence type="ECO:0000313" key="9">
    <source>
        <dbReference type="Proteomes" id="UP001516023"/>
    </source>
</evidence>
<comment type="caution">
    <text evidence="8">The sequence shown here is derived from an EMBL/GenBank/DDBJ whole genome shotgun (WGS) entry which is preliminary data.</text>
</comment>
<feature type="transmembrane region" description="Helical" evidence="6">
    <location>
        <begin position="519"/>
        <end position="552"/>
    </location>
</feature>
<accession>A0ABD3QZ52</accession>
<evidence type="ECO:0000256" key="2">
    <source>
        <dbReference type="ARBA" id="ARBA00022692"/>
    </source>
</evidence>
<feature type="transmembrane region" description="Helical" evidence="6">
    <location>
        <begin position="183"/>
        <end position="207"/>
    </location>
</feature>
<dbReference type="Pfam" id="PF00916">
    <property type="entry name" value="Sulfate_transp"/>
    <property type="match status" value="1"/>
</dbReference>
<evidence type="ECO:0000256" key="6">
    <source>
        <dbReference type="SAM" id="Phobius"/>
    </source>
</evidence>
<dbReference type="AlphaFoldDB" id="A0ABD3QZ52"/>
<evidence type="ECO:0000256" key="3">
    <source>
        <dbReference type="ARBA" id="ARBA00022989"/>
    </source>
</evidence>
<dbReference type="InterPro" id="IPR052706">
    <property type="entry name" value="Membrane-Transporter-like"/>
</dbReference>
<feature type="domain" description="SLC26A/SulP transporter" evidence="7">
    <location>
        <begin position="107"/>
        <end position="494"/>
    </location>
</feature>